<protein>
    <recommendedName>
        <fullName evidence="6">P53 and DNA damage-regulated protein 1</fullName>
    </recommendedName>
</protein>
<organism evidence="4 5">
    <name type="scientific">Platanthera zijinensis</name>
    <dbReference type="NCBI Taxonomy" id="2320716"/>
    <lineage>
        <taxon>Eukaryota</taxon>
        <taxon>Viridiplantae</taxon>
        <taxon>Streptophyta</taxon>
        <taxon>Embryophyta</taxon>
        <taxon>Tracheophyta</taxon>
        <taxon>Spermatophyta</taxon>
        <taxon>Magnoliopsida</taxon>
        <taxon>Liliopsida</taxon>
        <taxon>Asparagales</taxon>
        <taxon>Orchidaceae</taxon>
        <taxon>Orchidoideae</taxon>
        <taxon>Orchideae</taxon>
        <taxon>Orchidinae</taxon>
        <taxon>Platanthera</taxon>
    </lineage>
</organism>
<dbReference type="Proteomes" id="UP001418222">
    <property type="component" value="Unassembled WGS sequence"/>
</dbReference>
<comment type="caution">
    <text evidence="4">The sequence shown here is derived from an EMBL/GenBank/DDBJ whole genome shotgun (WGS) entry which is preliminary data.</text>
</comment>
<name>A0AAP0BH40_9ASPA</name>
<evidence type="ECO:0000313" key="4">
    <source>
        <dbReference type="EMBL" id="KAK8939105.1"/>
    </source>
</evidence>
<dbReference type="GO" id="GO:0005737">
    <property type="term" value="C:cytoplasm"/>
    <property type="evidence" value="ECO:0007669"/>
    <property type="project" value="UniProtKB-SubCell"/>
</dbReference>
<evidence type="ECO:0000313" key="5">
    <source>
        <dbReference type="Proteomes" id="UP001418222"/>
    </source>
</evidence>
<dbReference type="AlphaFoldDB" id="A0AAP0BH40"/>
<keyword evidence="2" id="KW-0963">Cytoplasm</keyword>
<dbReference type="EMBL" id="JBBWWQ010000009">
    <property type="protein sequence ID" value="KAK8939105.1"/>
    <property type="molecule type" value="Genomic_DNA"/>
</dbReference>
<sequence>MEMDAGMKRLQQTLIESETDAEQVLLARNQLIENDKLRNGNRESLTALRKIARTTKSSVLSPFDKILEELAGADSKPLVKEICPTCGYHDPKEHTWMMLPGSDIFSRMPFHAVHTVLEKDQERLDYEGKTLQSYVKEKSFILSERGALAGSVNPGILKSLVTLKDDRK</sequence>
<evidence type="ECO:0000256" key="3">
    <source>
        <dbReference type="ARBA" id="ARBA00023186"/>
    </source>
</evidence>
<dbReference type="PANTHER" id="PTHR21162:SF0">
    <property type="entry name" value="P53 AND DNA DAMAGE-REGULATED PROTEIN 1"/>
    <property type="match status" value="1"/>
</dbReference>
<accession>A0AAP0BH40</accession>
<proteinExistence type="predicted"/>
<dbReference type="PANTHER" id="PTHR21162">
    <property type="entry name" value="P53 AND DNA DAMAGE-REGULATED PROTEIN"/>
    <property type="match status" value="1"/>
</dbReference>
<comment type="subcellular location">
    <subcellularLocation>
        <location evidence="1">Cytoplasm</location>
    </subcellularLocation>
</comment>
<keyword evidence="5" id="KW-1185">Reference proteome</keyword>
<keyword evidence="3" id="KW-0143">Chaperone</keyword>
<evidence type="ECO:0000256" key="2">
    <source>
        <dbReference type="ARBA" id="ARBA00022490"/>
    </source>
</evidence>
<gene>
    <name evidence="4" type="ORF">KSP39_PZI011008</name>
</gene>
<evidence type="ECO:0008006" key="6">
    <source>
        <dbReference type="Google" id="ProtNLM"/>
    </source>
</evidence>
<dbReference type="InterPro" id="IPR030482">
    <property type="entry name" value="PDRG1"/>
</dbReference>
<reference evidence="4 5" key="1">
    <citation type="journal article" date="2022" name="Nat. Plants">
        <title>Genomes of leafy and leafless Platanthera orchids illuminate the evolution of mycoheterotrophy.</title>
        <authorList>
            <person name="Li M.H."/>
            <person name="Liu K.W."/>
            <person name="Li Z."/>
            <person name="Lu H.C."/>
            <person name="Ye Q.L."/>
            <person name="Zhang D."/>
            <person name="Wang J.Y."/>
            <person name="Li Y.F."/>
            <person name="Zhong Z.M."/>
            <person name="Liu X."/>
            <person name="Yu X."/>
            <person name="Liu D.K."/>
            <person name="Tu X.D."/>
            <person name="Liu B."/>
            <person name="Hao Y."/>
            <person name="Liao X.Y."/>
            <person name="Jiang Y.T."/>
            <person name="Sun W.H."/>
            <person name="Chen J."/>
            <person name="Chen Y.Q."/>
            <person name="Ai Y."/>
            <person name="Zhai J.W."/>
            <person name="Wu S.S."/>
            <person name="Zhou Z."/>
            <person name="Hsiao Y.Y."/>
            <person name="Wu W.L."/>
            <person name="Chen Y.Y."/>
            <person name="Lin Y.F."/>
            <person name="Hsu J.L."/>
            <person name="Li C.Y."/>
            <person name="Wang Z.W."/>
            <person name="Zhao X."/>
            <person name="Zhong W.Y."/>
            <person name="Ma X.K."/>
            <person name="Ma L."/>
            <person name="Huang J."/>
            <person name="Chen G.Z."/>
            <person name="Huang M.Z."/>
            <person name="Huang L."/>
            <person name="Peng D.H."/>
            <person name="Luo Y.B."/>
            <person name="Zou S.Q."/>
            <person name="Chen S.P."/>
            <person name="Lan S."/>
            <person name="Tsai W.C."/>
            <person name="Van de Peer Y."/>
            <person name="Liu Z.J."/>
        </authorList>
    </citation>
    <scope>NUCLEOTIDE SEQUENCE [LARGE SCALE GENOMIC DNA]</scope>
    <source>
        <strain evidence="4">Lor287</strain>
    </source>
</reference>
<evidence type="ECO:0000256" key="1">
    <source>
        <dbReference type="ARBA" id="ARBA00004496"/>
    </source>
</evidence>